<evidence type="ECO:0000313" key="2">
    <source>
        <dbReference type="Proteomes" id="UP000789759"/>
    </source>
</evidence>
<comment type="caution">
    <text evidence="1">The sequence shown here is derived from an EMBL/GenBank/DDBJ whole genome shotgun (WGS) entry which is preliminary data.</text>
</comment>
<gene>
    <name evidence="1" type="ORF">CPELLU_LOCUS8424</name>
</gene>
<keyword evidence="2" id="KW-1185">Reference proteome</keyword>
<sequence>MLFEGFLVEVSQKLSLVLENNEDAVFNVLVTNYVLGQEWNFIIKTDNVPFKCIRVESCDESVNKIKNIDKCNIKFDKSNSSDEADQDNMLSNLLKKSNFQKNKKGKESTSSFLYNALRSSKSSINFINSEQ</sequence>
<protein>
    <submittedName>
        <fullName evidence="1">19564_t:CDS:1</fullName>
    </submittedName>
</protein>
<name>A0A9N9GT16_9GLOM</name>
<evidence type="ECO:0000313" key="1">
    <source>
        <dbReference type="EMBL" id="CAG8631835.1"/>
    </source>
</evidence>
<dbReference type="Proteomes" id="UP000789759">
    <property type="component" value="Unassembled WGS sequence"/>
</dbReference>
<proteinExistence type="predicted"/>
<organism evidence="1 2">
    <name type="scientific">Cetraspora pellucida</name>
    <dbReference type="NCBI Taxonomy" id="1433469"/>
    <lineage>
        <taxon>Eukaryota</taxon>
        <taxon>Fungi</taxon>
        <taxon>Fungi incertae sedis</taxon>
        <taxon>Mucoromycota</taxon>
        <taxon>Glomeromycotina</taxon>
        <taxon>Glomeromycetes</taxon>
        <taxon>Diversisporales</taxon>
        <taxon>Gigasporaceae</taxon>
        <taxon>Cetraspora</taxon>
    </lineage>
</organism>
<dbReference type="AlphaFoldDB" id="A0A9N9GT16"/>
<reference evidence="1" key="1">
    <citation type="submission" date="2021-06" db="EMBL/GenBank/DDBJ databases">
        <authorList>
            <person name="Kallberg Y."/>
            <person name="Tangrot J."/>
            <person name="Rosling A."/>
        </authorList>
    </citation>
    <scope>NUCLEOTIDE SEQUENCE</scope>
    <source>
        <strain evidence="1">FL966</strain>
    </source>
</reference>
<accession>A0A9N9GT16</accession>
<dbReference type="EMBL" id="CAJVQA010005990">
    <property type="protein sequence ID" value="CAG8631835.1"/>
    <property type="molecule type" value="Genomic_DNA"/>
</dbReference>